<organism evidence="1 2">
    <name type="scientific">Roseateles aquatilis</name>
    <dbReference type="NCBI Taxonomy" id="431061"/>
    <lineage>
        <taxon>Bacteria</taxon>
        <taxon>Pseudomonadati</taxon>
        <taxon>Pseudomonadota</taxon>
        <taxon>Betaproteobacteria</taxon>
        <taxon>Burkholderiales</taxon>
        <taxon>Sphaerotilaceae</taxon>
        <taxon>Roseateles</taxon>
    </lineage>
</organism>
<dbReference type="EMBL" id="NIOF01000001">
    <property type="protein sequence ID" value="OWQ93557.1"/>
    <property type="molecule type" value="Genomic_DNA"/>
</dbReference>
<keyword evidence="2" id="KW-1185">Reference proteome</keyword>
<evidence type="ECO:0000313" key="2">
    <source>
        <dbReference type="Proteomes" id="UP000197468"/>
    </source>
</evidence>
<reference evidence="1 2" key="1">
    <citation type="journal article" date="2008" name="Int. J. Syst. Evol. Microbiol.">
        <title>Description of Roseateles aquatilis sp. nov. and Roseateles terrae sp. nov., in the class Betaproteobacteria, and emended description of the genus Roseateles.</title>
        <authorList>
            <person name="Gomila M."/>
            <person name="Bowien B."/>
            <person name="Falsen E."/>
            <person name="Moore E.R."/>
            <person name="Lalucat J."/>
        </authorList>
    </citation>
    <scope>NUCLEOTIDE SEQUENCE [LARGE SCALE GENOMIC DNA]</scope>
    <source>
        <strain evidence="1 2">CCUG 48205</strain>
    </source>
</reference>
<comment type="caution">
    <text evidence="1">The sequence shown here is derived from an EMBL/GenBank/DDBJ whole genome shotgun (WGS) entry which is preliminary data.</text>
</comment>
<sequence>MTDIGDATQRQRDTFERLTIQRQMRWQGRQVFEGECRVCMDVKLFAEPAIGETQRGAGLAVSRRQIGGAGFAARLVAEFGPPSRLHL</sequence>
<accession>A0A246JLS3</accession>
<protein>
    <submittedName>
        <fullName evidence="1">Uncharacterized protein</fullName>
    </submittedName>
</protein>
<gene>
    <name evidence="1" type="ORF">CDN99_03590</name>
</gene>
<evidence type="ECO:0000313" key="1">
    <source>
        <dbReference type="EMBL" id="OWQ93557.1"/>
    </source>
</evidence>
<proteinExistence type="predicted"/>
<dbReference type="Proteomes" id="UP000197468">
    <property type="component" value="Unassembled WGS sequence"/>
</dbReference>
<name>A0A246JLS3_9BURK</name>
<dbReference type="AlphaFoldDB" id="A0A246JLS3"/>